<evidence type="ECO:0000256" key="6">
    <source>
        <dbReference type="ARBA" id="ARBA00022989"/>
    </source>
</evidence>
<evidence type="ECO:0000256" key="9">
    <source>
        <dbReference type="SAM" id="MobiDB-lite"/>
    </source>
</evidence>
<keyword evidence="4" id="KW-0460">Magnesium</keyword>
<comment type="subcellular location">
    <subcellularLocation>
        <location evidence="1">Endomembrane system</location>
        <topology evidence="1">Multi-pass membrane protein</topology>
    </subcellularLocation>
</comment>
<evidence type="ECO:0008006" key="11">
    <source>
        <dbReference type="Google" id="ProtNLM"/>
    </source>
</evidence>
<dbReference type="GO" id="GO:0016020">
    <property type="term" value="C:membrane"/>
    <property type="evidence" value="ECO:0007669"/>
    <property type="project" value="InterPro"/>
</dbReference>
<dbReference type="AlphaFoldDB" id="A0AAT9H9T0"/>
<organism evidence="10">
    <name type="scientific">Streptomyces haneummycinicus</name>
    <dbReference type="NCBI Taxonomy" id="3074435"/>
    <lineage>
        <taxon>Bacteria</taxon>
        <taxon>Bacillati</taxon>
        <taxon>Actinomycetota</taxon>
        <taxon>Actinomycetes</taxon>
        <taxon>Kitasatosporales</taxon>
        <taxon>Streptomycetaceae</taxon>
        <taxon>Streptomyces</taxon>
    </lineage>
</organism>
<protein>
    <recommendedName>
        <fullName evidence="11">Inorganic diphosphatase</fullName>
    </recommendedName>
</protein>
<dbReference type="Pfam" id="PF03030">
    <property type="entry name" value="H_PPase"/>
    <property type="match status" value="1"/>
</dbReference>
<keyword evidence="3" id="KW-0812">Transmembrane</keyword>
<keyword evidence="5" id="KW-1278">Translocase</keyword>
<evidence type="ECO:0000256" key="1">
    <source>
        <dbReference type="ARBA" id="ARBA00004127"/>
    </source>
</evidence>
<dbReference type="InterPro" id="IPR004131">
    <property type="entry name" value="PPase-energised_H-pump"/>
</dbReference>
<sequence>MAVFLANSGGAWDNAKKLVEDGHHGGKGSEAHEATVIGDTVGDPFKDTAGPAINPC</sequence>
<keyword evidence="7" id="KW-0406">Ion transport</keyword>
<dbReference type="PANTHER" id="PTHR31998">
    <property type="entry name" value="K(+)-INSENSITIVE PYROPHOSPHATE-ENERGIZED PROTON PUMP"/>
    <property type="match status" value="1"/>
</dbReference>
<keyword evidence="8" id="KW-0472">Membrane</keyword>
<keyword evidence="6" id="KW-1133">Transmembrane helix</keyword>
<accession>A0AAT9H9T0</accession>
<evidence type="ECO:0000256" key="4">
    <source>
        <dbReference type="ARBA" id="ARBA00022842"/>
    </source>
</evidence>
<dbReference type="EMBL" id="AP035768">
    <property type="protein sequence ID" value="BFO14004.1"/>
    <property type="molecule type" value="Genomic_DNA"/>
</dbReference>
<reference evidence="10" key="2">
    <citation type="submission" date="2024-07" db="EMBL/GenBank/DDBJ databases">
        <title>Streptomyces haneummycinica sp. nov., a new antibiotic-producing actinobacterium isolated from marine sediment.</title>
        <authorList>
            <person name="Uemura M."/>
            <person name="Hamada M."/>
            <person name="Hirano S."/>
            <person name="Kobayashi K."/>
            <person name="Ohshiro T."/>
            <person name="Kobayashi T."/>
            <person name="Terahara T."/>
        </authorList>
    </citation>
    <scope>NUCLEOTIDE SEQUENCE</scope>
    <source>
        <strain evidence="10">KM77-8</strain>
    </source>
</reference>
<feature type="region of interest" description="Disordered" evidence="9">
    <location>
        <begin position="21"/>
        <end position="56"/>
    </location>
</feature>
<evidence type="ECO:0000256" key="2">
    <source>
        <dbReference type="ARBA" id="ARBA00022448"/>
    </source>
</evidence>
<feature type="compositionally biased region" description="Basic and acidic residues" evidence="9">
    <location>
        <begin position="21"/>
        <end position="33"/>
    </location>
</feature>
<dbReference type="GO" id="GO:0012505">
    <property type="term" value="C:endomembrane system"/>
    <property type="evidence" value="ECO:0007669"/>
    <property type="project" value="UniProtKB-SubCell"/>
</dbReference>
<reference evidence="10" key="1">
    <citation type="submission" date="2024-06" db="EMBL/GenBank/DDBJ databases">
        <authorList>
            <consortium name="consrtm"/>
            <person name="Uemura M."/>
            <person name="Terahara T."/>
        </authorList>
    </citation>
    <scope>NUCLEOTIDE SEQUENCE</scope>
    <source>
        <strain evidence="10">KM77-8</strain>
    </source>
</reference>
<evidence type="ECO:0000256" key="8">
    <source>
        <dbReference type="ARBA" id="ARBA00023136"/>
    </source>
</evidence>
<gene>
    <name evidence="10" type="ORF">SHKM778_03920</name>
</gene>
<evidence type="ECO:0000256" key="7">
    <source>
        <dbReference type="ARBA" id="ARBA00023065"/>
    </source>
</evidence>
<keyword evidence="2" id="KW-0813">Transport</keyword>
<dbReference type="GO" id="GO:0009678">
    <property type="term" value="F:diphosphate hydrolysis-driven proton transmembrane transporter activity"/>
    <property type="evidence" value="ECO:0007669"/>
    <property type="project" value="InterPro"/>
</dbReference>
<evidence type="ECO:0000256" key="5">
    <source>
        <dbReference type="ARBA" id="ARBA00022967"/>
    </source>
</evidence>
<evidence type="ECO:0000256" key="3">
    <source>
        <dbReference type="ARBA" id="ARBA00022692"/>
    </source>
</evidence>
<name>A0AAT9H9T0_9ACTN</name>
<proteinExistence type="predicted"/>
<dbReference type="GO" id="GO:0004427">
    <property type="term" value="F:inorganic diphosphate phosphatase activity"/>
    <property type="evidence" value="ECO:0007669"/>
    <property type="project" value="InterPro"/>
</dbReference>
<evidence type="ECO:0000313" key="10">
    <source>
        <dbReference type="EMBL" id="BFO14004.1"/>
    </source>
</evidence>